<dbReference type="InterPro" id="IPR040666">
    <property type="entry name" value="Atg29_N"/>
</dbReference>
<protein>
    <recommendedName>
        <fullName evidence="3">Autophagy-related protein 29</fullName>
    </recommendedName>
</protein>
<evidence type="ECO:0000256" key="3">
    <source>
        <dbReference type="ARBA" id="ARBA00013784"/>
    </source>
</evidence>
<reference evidence="10 11" key="1">
    <citation type="journal article" date="2024" name="Front Chem Biol">
        <title>Unveiling the potential of Daldinia eschscholtzii MFLUCC 19-0629 through bioactivity and bioinformatics studies for enhanced sustainable agriculture production.</title>
        <authorList>
            <person name="Brooks S."/>
            <person name="Weaver J.A."/>
            <person name="Klomchit A."/>
            <person name="Alharthi S.A."/>
            <person name="Onlamun T."/>
            <person name="Nurani R."/>
            <person name="Vong T.K."/>
            <person name="Alberti F."/>
            <person name="Greco C."/>
        </authorList>
    </citation>
    <scope>NUCLEOTIDE SEQUENCE [LARGE SCALE GENOMIC DNA]</scope>
    <source>
        <strain evidence="10">MFLUCC 19-0629</strain>
    </source>
</reference>
<evidence type="ECO:0000259" key="9">
    <source>
        <dbReference type="Pfam" id="PF18388"/>
    </source>
</evidence>
<comment type="caution">
    <text evidence="10">The sequence shown here is derived from an EMBL/GenBank/DDBJ whole genome shotgun (WGS) entry which is preliminary data.</text>
</comment>
<evidence type="ECO:0000256" key="2">
    <source>
        <dbReference type="ARBA" id="ARBA00010082"/>
    </source>
</evidence>
<keyword evidence="6" id="KW-0072">Autophagy</keyword>
<evidence type="ECO:0000256" key="5">
    <source>
        <dbReference type="ARBA" id="ARBA00022927"/>
    </source>
</evidence>
<dbReference type="GO" id="GO:0000045">
    <property type="term" value="P:autophagosome assembly"/>
    <property type="evidence" value="ECO:0007669"/>
    <property type="project" value="InterPro"/>
</dbReference>
<dbReference type="InterPro" id="IPR039362">
    <property type="entry name" value="ATG29_sf"/>
</dbReference>
<dbReference type="InterPro" id="IPR039113">
    <property type="entry name" value="ATG29"/>
</dbReference>
<sequence>MAPTQPEPTYTVFIRLPFPRGDFVDPPPVNWDSTKDDALWRIVSHLSKTEIDWNDIANQFGVTVDFLLQQVTWLTDRHASQVRNQMRRAVAAARGSAPSPQPGPDSPFSAEPMRRTASGDRSARAPSALSIRKDSAIPRNDGSVPGTPMRSTPRPTVTRTSSSNTAVYTTRNLNSSGKAPVKPAVDSQRRRLSSLPIATYVDDDGNNDNNDDNQKTELPSPVPNDSSESETSSSSSSPAQSRIIRRPPRFQGTDAAPSSFADDEDDGEDDDAEPAFLPYQLQADGSSGAQHDLSATLRGNPSRDYVKRHAAAMGSGRVHRSQTSDSSTNSTAPSALSSSRTGAASGPLSPRRTMELSGRSPGAKSKGGYSKNSDSGTPSIGSSFSDLDDTSVTQSALEEALASQIQHGTMSNLRGTISAAFRGSRYLPGNSNP</sequence>
<keyword evidence="5" id="KW-0653">Protein transport</keyword>
<evidence type="ECO:0000256" key="4">
    <source>
        <dbReference type="ARBA" id="ARBA00022448"/>
    </source>
</evidence>
<feature type="domain" description="Atg29 N-terminal" evidence="9">
    <location>
        <begin position="10"/>
        <end position="62"/>
    </location>
</feature>
<feature type="compositionally biased region" description="Polar residues" evidence="8">
    <location>
        <begin position="370"/>
        <end position="395"/>
    </location>
</feature>
<proteinExistence type="inferred from homology"/>
<accession>A0AAX6MHH0</accession>
<gene>
    <name evidence="10" type="ORF">Daesc_006598</name>
</gene>
<dbReference type="Pfam" id="PF18388">
    <property type="entry name" value="ATG29_N"/>
    <property type="match status" value="1"/>
</dbReference>
<dbReference type="PANTHER" id="PTHR40012">
    <property type="entry name" value="AUTOPHAGY-RELATED PROTEIN 29"/>
    <property type="match status" value="1"/>
</dbReference>
<dbReference type="AlphaFoldDB" id="A0AAX6MHH0"/>
<feature type="compositionally biased region" description="Acidic residues" evidence="8">
    <location>
        <begin position="201"/>
        <end position="211"/>
    </location>
</feature>
<comment type="function">
    <text evidence="7">Plays a role in autophagy. Functions at the preautophagosomal structure (PAS) in order to form normal autophagosomes under starvation conditions. Also plays a role in mitophagy and regulation of filamentous growth.</text>
</comment>
<evidence type="ECO:0000256" key="1">
    <source>
        <dbReference type="ARBA" id="ARBA00004329"/>
    </source>
</evidence>
<feature type="compositionally biased region" description="Low complexity" evidence="8">
    <location>
        <begin position="147"/>
        <end position="165"/>
    </location>
</feature>
<dbReference type="EMBL" id="JBANMG010000006">
    <property type="protein sequence ID" value="KAK6952069.1"/>
    <property type="molecule type" value="Genomic_DNA"/>
</dbReference>
<evidence type="ECO:0000256" key="8">
    <source>
        <dbReference type="SAM" id="MobiDB-lite"/>
    </source>
</evidence>
<evidence type="ECO:0000313" key="10">
    <source>
        <dbReference type="EMBL" id="KAK6952069.1"/>
    </source>
</evidence>
<feature type="compositionally biased region" description="Acidic residues" evidence="8">
    <location>
        <begin position="261"/>
        <end position="273"/>
    </location>
</feature>
<feature type="compositionally biased region" description="Polar residues" evidence="8">
    <location>
        <begin position="166"/>
        <end position="177"/>
    </location>
</feature>
<comment type="subcellular location">
    <subcellularLocation>
        <location evidence="1">Preautophagosomal structure</location>
    </subcellularLocation>
</comment>
<dbReference type="GO" id="GO:0000407">
    <property type="term" value="C:phagophore assembly site"/>
    <property type="evidence" value="ECO:0007669"/>
    <property type="project" value="UniProtKB-SubCell"/>
</dbReference>
<feature type="compositionally biased region" description="Basic and acidic residues" evidence="8">
    <location>
        <begin position="112"/>
        <end position="123"/>
    </location>
</feature>
<dbReference type="GO" id="GO:0015031">
    <property type="term" value="P:protein transport"/>
    <property type="evidence" value="ECO:0007669"/>
    <property type="project" value="UniProtKB-KW"/>
</dbReference>
<dbReference type="PANTHER" id="PTHR40012:SF1">
    <property type="entry name" value="AUTOPHAGY-RELATED PROTEIN 29"/>
    <property type="match status" value="1"/>
</dbReference>
<evidence type="ECO:0000256" key="6">
    <source>
        <dbReference type="ARBA" id="ARBA00023006"/>
    </source>
</evidence>
<dbReference type="Proteomes" id="UP001369815">
    <property type="component" value="Unassembled WGS sequence"/>
</dbReference>
<comment type="similarity">
    <text evidence="2">Belongs to the ATG29 family.</text>
</comment>
<feature type="compositionally biased region" description="Polar residues" evidence="8">
    <location>
        <begin position="321"/>
        <end position="342"/>
    </location>
</feature>
<evidence type="ECO:0000313" key="11">
    <source>
        <dbReference type="Proteomes" id="UP001369815"/>
    </source>
</evidence>
<dbReference type="Gene3D" id="1.10.10.2570">
    <property type="match status" value="1"/>
</dbReference>
<name>A0AAX6MHH0_9PEZI</name>
<evidence type="ECO:0000256" key="7">
    <source>
        <dbReference type="ARBA" id="ARBA00060351"/>
    </source>
</evidence>
<feature type="region of interest" description="Disordered" evidence="8">
    <location>
        <begin position="85"/>
        <end position="395"/>
    </location>
</feature>
<keyword evidence="11" id="KW-1185">Reference proteome</keyword>
<organism evidence="10 11">
    <name type="scientific">Daldinia eschscholtzii</name>
    <dbReference type="NCBI Taxonomy" id="292717"/>
    <lineage>
        <taxon>Eukaryota</taxon>
        <taxon>Fungi</taxon>
        <taxon>Dikarya</taxon>
        <taxon>Ascomycota</taxon>
        <taxon>Pezizomycotina</taxon>
        <taxon>Sordariomycetes</taxon>
        <taxon>Xylariomycetidae</taxon>
        <taxon>Xylariales</taxon>
        <taxon>Hypoxylaceae</taxon>
        <taxon>Daldinia</taxon>
    </lineage>
</organism>
<dbReference type="FunFam" id="1.10.10.2570:FF:000001">
    <property type="entry name" value="Autophagy-related protein 29"/>
    <property type="match status" value="1"/>
</dbReference>
<keyword evidence="4" id="KW-0813">Transport</keyword>